<evidence type="ECO:0000313" key="4">
    <source>
        <dbReference type="Proteomes" id="UP000734854"/>
    </source>
</evidence>
<sequence length="230" mass="25026">MRSSSSPIPPLRSLAEGWKLRRGRPGDGLPAVENPLRSAMDYRTLEITLGSAKGLKQVNVFSKMAVYAVVSVSSDRRSSHRTPSDPHGGRNPIWHSTLRLAVPAEGALSGSHSLHILLRTERACPLGDRDVGEVRVPLADLFNSEGNEGRRSVRHISYQVCPIGSGRPKGVLNFSYKLGERIPAPDPDPITDFAYPSAVDAHGARPCYRDSRRARDGDAPHLVAPYSPPL</sequence>
<dbReference type="EMBL" id="JACMSC010000016">
    <property type="protein sequence ID" value="KAG6483807.1"/>
    <property type="molecule type" value="Genomic_DNA"/>
</dbReference>
<feature type="region of interest" description="Disordered" evidence="1">
    <location>
        <begin position="203"/>
        <end position="230"/>
    </location>
</feature>
<reference evidence="3 4" key="1">
    <citation type="submission" date="2020-08" db="EMBL/GenBank/DDBJ databases">
        <title>Plant Genome Project.</title>
        <authorList>
            <person name="Zhang R.-G."/>
        </authorList>
    </citation>
    <scope>NUCLEOTIDE SEQUENCE [LARGE SCALE GENOMIC DNA]</scope>
    <source>
        <tissue evidence="3">Rhizome</tissue>
    </source>
</reference>
<evidence type="ECO:0000259" key="2">
    <source>
        <dbReference type="PROSITE" id="PS50004"/>
    </source>
</evidence>
<accession>A0A8J5F6K0</accession>
<dbReference type="PROSITE" id="PS50004">
    <property type="entry name" value="C2"/>
    <property type="match status" value="1"/>
</dbReference>
<dbReference type="Pfam" id="PF00168">
    <property type="entry name" value="C2"/>
    <property type="match status" value="1"/>
</dbReference>
<dbReference type="CDD" id="cd04051">
    <property type="entry name" value="C2_SRC2_like"/>
    <property type="match status" value="1"/>
</dbReference>
<dbReference type="GO" id="GO:0006952">
    <property type="term" value="P:defense response"/>
    <property type="evidence" value="ECO:0007669"/>
    <property type="project" value="InterPro"/>
</dbReference>
<dbReference type="AlphaFoldDB" id="A0A8J5F6K0"/>
<keyword evidence="4" id="KW-1185">Reference proteome</keyword>
<feature type="compositionally biased region" description="Basic and acidic residues" evidence="1">
    <location>
        <begin position="207"/>
        <end position="219"/>
    </location>
</feature>
<feature type="compositionally biased region" description="Basic and acidic residues" evidence="1">
    <location>
        <begin position="74"/>
        <end position="88"/>
    </location>
</feature>
<evidence type="ECO:0000256" key="1">
    <source>
        <dbReference type="SAM" id="MobiDB-lite"/>
    </source>
</evidence>
<dbReference type="Proteomes" id="UP000734854">
    <property type="component" value="Unassembled WGS sequence"/>
</dbReference>
<comment type="caution">
    <text evidence="3">The sequence shown here is derived from an EMBL/GenBank/DDBJ whole genome shotgun (WGS) entry which is preliminary data.</text>
</comment>
<gene>
    <name evidence="3" type="ORF">ZIOFF_060507</name>
</gene>
<proteinExistence type="predicted"/>
<dbReference type="PANTHER" id="PTHR32246:SF173">
    <property type="entry name" value="C2 DOMAIN-CONTAINING PROTEIN"/>
    <property type="match status" value="1"/>
</dbReference>
<evidence type="ECO:0000313" key="3">
    <source>
        <dbReference type="EMBL" id="KAG6483807.1"/>
    </source>
</evidence>
<protein>
    <recommendedName>
        <fullName evidence="2">C2 domain-containing protein</fullName>
    </recommendedName>
</protein>
<name>A0A8J5F6K0_ZINOF</name>
<dbReference type="SMART" id="SM00239">
    <property type="entry name" value="C2"/>
    <property type="match status" value="1"/>
</dbReference>
<dbReference type="OrthoDB" id="270970at2759"/>
<dbReference type="InterPro" id="IPR044750">
    <property type="entry name" value="C2_SRC2/BAP"/>
</dbReference>
<dbReference type="InterPro" id="IPR000008">
    <property type="entry name" value="C2_dom"/>
</dbReference>
<feature type="domain" description="C2" evidence="2">
    <location>
        <begin position="24"/>
        <end position="151"/>
    </location>
</feature>
<organism evidence="3 4">
    <name type="scientific">Zingiber officinale</name>
    <name type="common">Ginger</name>
    <name type="synonym">Amomum zingiber</name>
    <dbReference type="NCBI Taxonomy" id="94328"/>
    <lineage>
        <taxon>Eukaryota</taxon>
        <taxon>Viridiplantae</taxon>
        <taxon>Streptophyta</taxon>
        <taxon>Embryophyta</taxon>
        <taxon>Tracheophyta</taxon>
        <taxon>Spermatophyta</taxon>
        <taxon>Magnoliopsida</taxon>
        <taxon>Liliopsida</taxon>
        <taxon>Zingiberales</taxon>
        <taxon>Zingiberaceae</taxon>
        <taxon>Zingiber</taxon>
    </lineage>
</organism>
<feature type="region of interest" description="Disordered" evidence="1">
    <location>
        <begin position="72"/>
        <end position="92"/>
    </location>
</feature>
<dbReference type="PANTHER" id="PTHR32246">
    <property type="entry name" value="INGRESSION PROTEIN FIC1"/>
    <property type="match status" value="1"/>
</dbReference>